<gene>
    <name evidence="3" type="ORF">ASR47_1002154</name>
</gene>
<evidence type="ECO:0008006" key="5">
    <source>
        <dbReference type="Google" id="ProtNLM"/>
    </source>
</evidence>
<comment type="caution">
    <text evidence="3">The sequence shown here is derived from an EMBL/GenBank/DDBJ whole genome shotgun (WGS) entry which is preliminary data.</text>
</comment>
<dbReference type="PROSITE" id="PS51257">
    <property type="entry name" value="PROKAR_LIPOPROTEIN"/>
    <property type="match status" value="1"/>
</dbReference>
<dbReference type="STRING" id="1747903.ASR47_1002154"/>
<accession>A0A1A7BYB0</accession>
<keyword evidence="2" id="KW-0732">Signal</keyword>
<dbReference type="RefSeq" id="WP_065310102.1">
    <property type="nucleotide sequence ID" value="NZ_LOCQ01000061.1"/>
</dbReference>
<evidence type="ECO:0000313" key="3">
    <source>
        <dbReference type="EMBL" id="OBV37103.1"/>
    </source>
</evidence>
<organism evidence="3 4">
    <name type="scientific">Janthinobacterium psychrotolerans</name>
    <dbReference type="NCBI Taxonomy" id="1747903"/>
    <lineage>
        <taxon>Bacteria</taxon>
        <taxon>Pseudomonadati</taxon>
        <taxon>Pseudomonadota</taxon>
        <taxon>Betaproteobacteria</taxon>
        <taxon>Burkholderiales</taxon>
        <taxon>Oxalobacteraceae</taxon>
        <taxon>Janthinobacterium</taxon>
    </lineage>
</organism>
<feature type="chain" id="PRO_5008355424" description="Tetratricopeptide repeat-containing protein" evidence="2">
    <location>
        <begin position="27"/>
        <end position="124"/>
    </location>
</feature>
<dbReference type="EMBL" id="LOCQ01000061">
    <property type="protein sequence ID" value="OBV37103.1"/>
    <property type="molecule type" value="Genomic_DNA"/>
</dbReference>
<dbReference type="Proteomes" id="UP000092713">
    <property type="component" value="Unassembled WGS sequence"/>
</dbReference>
<evidence type="ECO:0000256" key="1">
    <source>
        <dbReference type="SAM" id="MobiDB-lite"/>
    </source>
</evidence>
<feature type="region of interest" description="Disordered" evidence="1">
    <location>
        <begin position="104"/>
        <end position="124"/>
    </location>
</feature>
<evidence type="ECO:0000256" key="2">
    <source>
        <dbReference type="SAM" id="SignalP"/>
    </source>
</evidence>
<evidence type="ECO:0000313" key="4">
    <source>
        <dbReference type="Proteomes" id="UP000092713"/>
    </source>
</evidence>
<name>A0A1A7BYB0_9BURK</name>
<proteinExistence type="predicted"/>
<feature type="signal peptide" evidence="2">
    <location>
        <begin position="1"/>
        <end position="26"/>
    </location>
</feature>
<sequence length="124" mass="13465">MPVLIARLRLIVLPCLLALAACATQAELRMAAQQEQWANEAARQGQWPQALRTYEDAIDNVELGHGDMSWRARLHQQAAQAARAACRPDAVEHHLRSAAALWQRAGQAAPAAPPSMEPSCGARP</sequence>
<dbReference type="AlphaFoldDB" id="A0A1A7BYB0"/>
<keyword evidence="4" id="KW-1185">Reference proteome</keyword>
<reference evidence="3 4" key="1">
    <citation type="submission" date="2016-04" db="EMBL/GenBank/DDBJ databases">
        <title>Draft genome sequence of Janthinobacterium psychrotolerans sp. nov., isolated from freshwater sediments in Denmark.</title>
        <authorList>
            <person name="Gong X."/>
            <person name="Skrivergaard S."/>
            <person name="Korsgaard B.S."/>
            <person name="Schreiber L."/>
            <person name="Marshall I.P."/>
            <person name="Finster K."/>
            <person name="Schramm A."/>
        </authorList>
    </citation>
    <scope>NUCLEOTIDE SEQUENCE [LARGE SCALE GENOMIC DNA]</scope>
    <source>
        <strain evidence="3 4">S3-2</strain>
    </source>
</reference>
<protein>
    <recommendedName>
        <fullName evidence="5">Tetratricopeptide repeat-containing protein</fullName>
    </recommendedName>
</protein>